<organism evidence="2 3">
    <name type="scientific">Amblyomma americanum</name>
    <name type="common">Lone star tick</name>
    <dbReference type="NCBI Taxonomy" id="6943"/>
    <lineage>
        <taxon>Eukaryota</taxon>
        <taxon>Metazoa</taxon>
        <taxon>Ecdysozoa</taxon>
        <taxon>Arthropoda</taxon>
        <taxon>Chelicerata</taxon>
        <taxon>Arachnida</taxon>
        <taxon>Acari</taxon>
        <taxon>Parasitiformes</taxon>
        <taxon>Ixodida</taxon>
        <taxon>Ixodoidea</taxon>
        <taxon>Ixodidae</taxon>
        <taxon>Amblyomminae</taxon>
        <taxon>Amblyomma</taxon>
    </lineage>
</organism>
<dbReference type="AlphaFoldDB" id="A0AAQ4EVI1"/>
<comment type="caution">
    <text evidence="2">The sequence shown here is derived from an EMBL/GenBank/DDBJ whole genome shotgun (WGS) entry which is preliminary data.</text>
</comment>
<dbReference type="Proteomes" id="UP001321473">
    <property type="component" value="Unassembled WGS sequence"/>
</dbReference>
<evidence type="ECO:0000313" key="3">
    <source>
        <dbReference type="Proteomes" id="UP001321473"/>
    </source>
</evidence>
<name>A0AAQ4EVI1_AMBAM</name>
<keyword evidence="3" id="KW-1185">Reference proteome</keyword>
<protein>
    <submittedName>
        <fullName evidence="2">Uncharacterized protein</fullName>
    </submittedName>
</protein>
<feature type="region of interest" description="Disordered" evidence="1">
    <location>
        <begin position="47"/>
        <end position="86"/>
    </location>
</feature>
<proteinExistence type="predicted"/>
<feature type="compositionally biased region" description="Basic and acidic residues" evidence="1">
    <location>
        <begin position="64"/>
        <end position="86"/>
    </location>
</feature>
<evidence type="ECO:0000313" key="2">
    <source>
        <dbReference type="EMBL" id="KAK8778595.1"/>
    </source>
</evidence>
<accession>A0AAQ4EVI1</accession>
<dbReference type="EMBL" id="JARKHS020010588">
    <property type="protein sequence ID" value="KAK8778595.1"/>
    <property type="molecule type" value="Genomic_DNA"/>
</dbReference>
<sequence>MEAQWKGGKAGYVMAWSIPAPNSCGHTNYGCGNDGCSPTDGAAAVVTTPKQKRSYRVASNPADRAVRGSFHEDDTDPRTGSRSDCR</sequence>
<evidence type="ECO:0000256" key="1">
    <source>
        <dbReference type="SAM" id="MobiDB-lite"/>
    </source>
</evidence>
<reference evidence="2 3" key="1">
    <citation type="journal article" date="2023" name="Arcadia Sci">
        <title>De novo assembly of a long-read Amblyomma americanum tick genome.</title>
        <authorList>
            <person name="Chou S."/>
            <person name="Poskanzer K.E."/>
            <person name="Rollins M."/>
            <person name="Thuy-Boun P.S."/>
        </authorList>
    </citation>
    <scope>NUCLEOTIDE SEQUENCE [LARGE SCALE GENOMIC DNA]</scope>
    <source>
        <strain evidence="2">F_SG_1</strain>
        <tissue evidence="2">Salivary glands</tissue>
    </source>
</reference>
<gene>
    <name evidence="2" type="ORF">V5799_020064</name>
</gene>